<evidence type="ECO:0000313" key="3">
    <source>
        <dbReference type="Proteomes" id="UP001179363"/>
    </source>
</evidence>
<dbReference type="Proteomes" id="UP001179363">
    <property type="component" value="Unassembled WGS sequence"/>
</dbReference>
<proteinExistence type="predicted"/>
<protein>
    <submittedName>
        <fullName evidence="2">Helix-turn-helix domain-containing protein</fullName>
    </submittedName>
</protein>
<feature type="domain" description="Helix-turn-helix" evidence="1">
    <location>
        <begin position="46"/>
        <end position="88"/>
    </location>
</feature>
<organism evidence="2 3">
    <name type="scientific">Gillisia lutea</name>
    <dbReference type="NCBI Taxonomy" id="2909668"/>
    <lineage>
        <taxon>Bacteria</taxon>
        <taxon>Pseudomonadati</taxon>
        <taxon>Bacteroidota</taxon>
        <taxon>Flavobacteriia</taxon>
        <taxon>Flavobacteriales</taxon>
        <taxon>Flavobacteriaceae</taxon>
        <taxon>Gillisia</taxon>
    </lineage>
</organism>
<sequence length="97" mass="11343">MKNVTQLYNVDPEDFKNEILFGVEKQLEKFAKNFKPKEPEIWIGRKEASEILGVTFPTLLDWNKKGILTPYKVGNRVRYKRSEIEQVILNSNKNASE</sequence>
<dbReference type="InterPro" id="IPR041657">
    <property type="entry name" value="HTH_17"/>
</dbReference>
<evidence type="ECO:0000313" key="2">
    <source>
        <dbReference type="EMBL" id="MCF4101041.1"/>
    </source>
</evidence>
<evidence type="ECO:0000259" key="1">
    <source>
        <dbReference type="Pfam" id="PF12728"/>
    </source>
</evidence>
<comment type="caution">
    <text evidence="2">The sequence shown here is derived from an EMBL/GenBank/DDBJ whole genome shotgun (WGS) entry which is preliminary data.</text>
</comment>
<name>A0ABS9EHX2_9FLAO</name>
<keyword evidence="3" id="KW-1185">Reference proteome</keyword>
<dbReference type="EMBL" id="JAKGTH010000007">
    <property type="protein sequence ID" value="MCF4101041.1"/>
    <property type="molecule type" value="Genomic_DNA"/>
</dbReference>
<dbReference type="SUPFAM" id="SSF46955">
    <property type="entry name" value="Putative DNA-binding domain"/>
    <property type="match status" value="1"/>
</dbReference>
<gene>
    <name evidence="2" type="ORF">L1I30_05145</name>
</gene>
<dbReference type="Pfam" id="PF12728">
    <property type="entry name" value="HTH_17"/>
    <property type="match status" value="1"/>
</dbReference>
<reference evidence="2" key="1">
    <citation type="submission" date="2022-01" db="EMBL/GenBank/DDBJ databases">
        <title>Gillisia lutea sp. nov., isolated from marine plastic residues from the Malvarosa beach (Valencia, Spain).</title>
        <authorList>
            <person name="Vidal-Verdu A."/>
            <person name="Molina-Menor E."/>
            <person name="Satari L."/>
            <person name="Pascual J."/>
            <person name="Pereto J."/>
            <person name="Porcar M."/>
        </authorList>
    </citation>
    <scope>NUCLEOTIDE SEQUENCE</scope>
    <source>
        <strain evidence="2">M10.2A</strain>
    </source>
</reference>
<dbReference type="InterPro" id="IPR009061">
    <property type="entry name" value="DNA-bd_dom_put_sf"/>
</dbReference>
<accession>A0ABS9EHX2</accession>
<dbReference type="RefSeq" id="WP_236133192.1">
    <property type="nucleotide sequence ID" value="NZ_JAKGTH010000007.1"/>
</dbReference>